<dbReference type="PANTHER" id="PTHR35369:SF2">
    <property type="entry name" value="BLR3025 PROTEIN"/>
    <property type="match status" value="1"/>
</dbReference>
<evidence type="ECO:0000313" key="4">
    <source>
        <dbReference type="Proteomes" id="UP000192761"/>
    </source>
</evidence>
<keyword evidence="4" id="KW-1185">Reference proteome</keyword>
<dbReference type="GO" id="GO:0006281">
    <property type="term" value="P:DNA repair"/>
    <property type="evidence" value="ECO:0007669"/>
    <property type="project" value="InterPro"/>
</dbReference>
<dbReference type="SUPFAM" id="SSF56672">
    <property type="entry name" value="DNA/RNA polymerases"/>
    <property type="match status" value="1"/>
</dbReference>
<name>A0A1W1XG39_9NEIS</name>
<dbReference type="EMBL" id="FWXD01000007">
    <property type="protein sequence ID" value="SMC22797.1"/>
    <property type="molecule type" value="Genomic_DNA"/>
</dbReference>
<dbReference type="PANTHER" id="PTHR35369">
    <property type="entry name" value="BLR3025 PROTEIN-RELATED"/>
    <property type="match status" value="1"/>
</dbReference>
<dbReference type="Pfam" id="PF00817">
    <property type="entry name" value="IMS"/>
    <property type="match status" value="1"/>
</dbReference>
<dbReference type="STRING" id="1121001.SAMN02745857_01472"/>
<reference evidence="3 4" key="1">
    <citation type="submission" date="2017-04" db="EMBL/GenBank/DDBJ databases">
        <authorList>
            <person name="Afonso C.L."/>
            <person name="Miller P.J."/>
            <person name="Scott M.A."/>
            <person name="Spackman E."/>
            <person name="Goraichik I."/>
            <person name="Dimitrov K.M."/>
            <person name="Suarez D.L."/>
            <person name="Swayne D.E."/>
        </authorList>
    </citation>
    <scope>NUCLEOTIDE SEQUENCE [LARGE SCALE GENOMIC DNA]</scope>
    <source>
        <strain evidence="3 4">DSM 23236</strain>
    </source>
</reference>
<feature type="domain" description="UmuC" evidence="2">
    <location>
        <begin position="9"/>
        <end position="121"/>
    </location>
</feature>
<gene>
    <name evidence="3" type="ORF">SAMN02745857_01472</name>
</gene>
<organism evidence="3 4">
    <name type="scientific">Andreprevotia lacus DSM 23236</name>
    <dbReference type="NCBI Taxonomy" id="1121001"/>
    <lineage>
        <taxon>Bacteria</taxon>
        <taxon>Pseudomonadati</taxon>
        <taxon>Pseudomonadota</taxon>
        <taxon>Betaproteobacteria</taxon>
        <taxon>Neisseriales</taxon>
        <taxon>Chitinibacteraceae</taxon>
        <taxon>Andreprevotia</taxon>
    </lineage>
</organism>
<accession>A0A1W1XG39</accession>
<dbReference type="InterPro" id="IPR050356">
    <property type="entry name" value="SulA_CellDiv_inhibitor"/>
</dbReference>
<evidence type="ECO:0000259" key="2">
    <source>
        <dbReference type="Pfam" id="PF00817"/>
    </source>
</evidence>
<sequence>MVESTGRFDQVVHADALASSLGLRAGLKLSAALALANQLTVHRRQPAAEAALLASLAAWAQQFTPTVALAPPATLLLEVGGCLRYFGGLSSLLEQVRAGLAELGHAVRMGCAPTPLAAQWAAWLGLPPVMTAGDLPAVLAAMSIRVLQPDRKQADGLSQLGINTLAQLQRLPRGGLNKRFGPALLLQLDRALGKVADPREPFVAPDRFERCIDLDYPFEQLDVFLLLADRLLAELAAFLSGRGLGVQAVLLRCKHEGLPASVLPVGFGVPLRRAAEMQAVLAERAARFSLPAPVLAVTLLADVLHPLDGQPLSLFGPGGDADGGDASLLLARLAARLGDDAVCGLVAVDEHRPELAWQAVQPGAAGTAQARGERPGWLLPQPLPLSIRDEQPWYGEALACIGQPERIESGWWDGEAVVRDYFQARGASGRRYWIYRDRVSHGWYLHGMFG</sequence>
<dbReference type="Proteomes" id="UP000192761">
    <property type="component" value="Unassembled WGS sequence"/>
</dbReference>
<keyword evidence="1" id="KW-0227">DNA damage</keyword>
<evidence type="ECO:0000256" key="1">
    <source>
        <dbReference type="ARBA" id="ARBA00022763"/>
    </source>
</evidence>
<dbReference type="CDD" id="cd03468">
    <property type="entry name" value="PolY_like"/>
    <property type="match status" value="1"/>
</dbReference>
<dbReference type="AlphaFoldDB" id="A0A1W1XG39"/>
<proteinExistence type="predicted"/>
<dbReference type="InterPro" id="IPR001126">
    <property type="entry name" value="UmuC"/>
</dbReference>
<dbReference type="InterPro" id="IPR043502">
    <property type="entry name" value="DNA/RNA_pol_sf"/>
</dbReference>
<evidence type="ECO:0000313" key="3">
    <source>
        <dbReference type="EMBL" id="SMC22797.1"/>
    </source>
</evidence>
<protein>
    <submittedName>
        <fullName evidence="3">Protein ImuB</fullName>
    </submittedName>
</protein>